<evidence type="ECO:0000313" key="1">
    <source>
        <dbReference type="EMBL" id="KAI0057675.1"/>
    </source>
</evidence>
<protein>
    <submittedName>
        <fullName evidence="1">Uncharacterized protein</fullName>
    </submittedName>
</protein>
<keyword evidence="2" id="KW-1185">Reference proteome</keyword>
<gene>
    <name evidence="1" type="ORF">BV25DRAFT_1919995</name>
</gene>
<proteinExistence type="predicted"/>
<dbReference type="Proteomes" id="UP000814140">
    <property type="component" value="Unassembled WGS sequence"/>
</dbReference>
<accession>A0ACB8SP00</accession>
<sequence>MEPAISDSTPQSSLRRDWMEEEAHRRRIAENKYWQSVIEQRKPLASLPFKYRVTRDRPDPPVLVFGFPRTRQQLFEFARRNDLRNADYPDELVEPDICLSPSVMRLREVADEPYLSITSVFSPTKSELHIVALYSNYTMGALKCVPEDEEDIVMRLQAELGVDERPMWHWDVV</sequence>
<reference evidence="1" key="2">
    <citation type="journal article" date="2022" name="New Phytol.">
        <title>Evolutionary transition to the ectomycorrhizal habit in the genomes of a hyperdiverse lineage of mushroom-forming fungi.</title>
        <authorList>
            <person name="Looney B."/>
            <person name="Miyauchi S."/>
            <person name="Morin E."/>
            <person name="Drula E."/>
            <person name="Courty P.E."/>
            <person name="Kohler A."/>
            <person name="Kuo A."/>
            <person name="LaButti K."/>
            <person name="Pangilinan J."/>
            <person name="Lipzen A."/>
            <person name="Riley R."/>
            <person name="Andreopoulos W."/>
            <person name="He G."/>
            <person name="Johnson J."/>
            <person name="Nolan M."/>
            <person name="Tritt A."/>
            <person name="Barry K.W."/>
            <person name="Grigoriev I.V."/>
            <person name="Nagy L.G."/>
            <person name="Hibbett D."/>
            <person name="Henrissat B."/>
            <person name="Matheny P.B."/>
            <person name="Labbe J."/>
            <person name="Martin F.M."/>
        </authorList>
    </citation>
    <scope>NUCLEOTIDE SEQUENCE</scope>
    <source>
        <strain evidence="1">HHB10654</strain>
    </source>
</reference>
<reference evidence="1" key="1">
    <citation type="submission" date="2021-03" db="EMBL/GenBank/DDBJ databases">
        <authorList>
            <consortium name="DOE Joint Genome Institute"/>
            <person name="Ahrendt S."/>
            <person name="Looney B.P."/>
            <person name="Miyauchi S."/>
            <person name="Morin E."/>
            <person name="Drula E."/>
            <person name="Courty P.E."/>
            <person name="Chicoki N."/>
            <person name="Fauchery L."/>
            <person name="Kohler A."/>
            <person name="Kuo A."/>
            <person name="Labutti K."/>
            <person name="Pangilinan J."/>
            <person name="Lipzen A."/>
            <person name="Riley R."/>
            <person name="Andreopoulos W."/>
            <person name="He G."/>
            <person name="Johnson J."/>
            <person name="Barry K.W."/>
            <person name="Grigoriev I.V."/>
            <person name="Nagy L."/>
            <person name="Hibbett D."/>
            <person name="Henrissat B."/>
            <person name="Matheny P.B."/>
            <person name="Labbe J."/>
            <person name="Martin F."/>
        </authorList>
    </citation>
    <scope>NUCLEOTIDE SEQUENCE</scope>
    <source>
        <strain evidence="1">HHB10654</strain>
    </source>
</reference>
<organism evidence="1 2">
    <name type="scientific">Artomyces pyxidatus</name>
    <dbReference type="NCBI Taxonomy" id="48021"/>
    <lineage>
        <taxon>Eukaryota</taxon>
        <taxon>Fungi</taxon>
        <taxon>Dikarya</taxon>
        <taxon>Basidiomycota</taxon>
        <taxon>Agaricomycotina</taxon>
        <taxon>Agaricomycetes</taxon>
        <taxon>Russulales</taxon>
        <taxon>Auriscalpiaceae</taxon>
        <taxon>Artomyces</taxon>
    </lineage>
</organism>
<evidence type="ECO:0000313" key="2">
    <source>
        <dbReference type="Proteomes" id="UP000814140"/>
    </source>
</evidence>
<dbReference type="EMBL" id="MU277244">
    <property type="protein sequence ID" value="KAI0057675.1"/>
    <property type="molecule type" value="Genomic_DNA"/>
</dbReference>
<name>A0ACB8SP00_9AGAM</name>
<comment type="caution">
    <text evidence="1">The sequence shown here is derived from an EMBL/GenBank/DDBJ whole genome shotgun (WGS) entry which is preliminary data.</text>
</comment>